<dbReference type="PANTHER" id="PTHR13604">
    <property type="entry name" value="DC12-RELATED"/>
    <property type="match status" value="1"/>
</dbReference>
<dbReference type="GO" id="GO:0016829">
    <property type="term" value="F:lyase activity"/>
    <property type="evidence" value="ECO:0007669"/>
    <property type="project" value="UniProtKB-KW"/>
</dbReference>
<dbReference type="OrthoDB" id="2111841at2759"/>
<dbReference type="GO" id="GO:0006508">
    <property type="term" value="P:proteolysis"/>
    <property type="evidence" value="ECO:0007669"/>
    <property type="project" value="UniProtKB-KW"/>
</dbReference>
<dbReference type="Proteomes" id="UP000777438">
    <property type="component" value="Unassembled WGS sequence"/>
</dbReference>
<keyword evidence="6" id="KW-0238">DNA-binding</keyword>
<gene>
    <name evidence="9" type="ORF">B0T10DRAFT_468189</name>
</gene>
<keyword evidence="10" id="KW-1185">Reference proteome</keyword>
<evidence type="ECO:0000256" key="4">
    <source>
        <dbReference type="ARBA" id="ARBA00022801"/>
    </source>
</evidence>
<feature type="compositionally biased region" description="Basic and acidic residues" evidence="8">
    <location>
        <begin position="282"/>
        <end position="300"/>
    </location>
</feature>
<feature type="region of interest" description="Disordered" evidence="8">
    <location>
        <begin position="19"/>
        <end position="40"/>
    </location>
</feature>
<dbReference type="AlphaFoldDB" id="A0A9P8WKR8"/>
<feature type="compositionally biased region" description="Polar residues" evidence="8">
    <location>
        <begin position="369"/>
        <end position="378"/>
    </location>
</feature>
<keyword evidence="5" id="KW-0190">Covalent protein-DNA linkage</keyword>
<keyword evidence="4" id="KW-0378">Hydrolase</keyword>
<feature type="compositionally biased region" description="Basic and acidic residues" evidence="8">
    <location>
        <begin position="335"/>
        <end position="346"/>
    </location>
</feature>
<comment type="similarity">
    <text evidence="1">Belongs to the SOS response-associated peptidase family.</text>
</comment>
<proteinExistence type="inferred from homology"/>
<feature type="compositionally biased region" description="Acidic residues" evidence="8">
    <location>
        <begin position="19"/>
        <end position="34"/>
    </location>
</feature>
<evidence type="ECO:0008006" key="11">
    <source>
        <dbReference type="Google" id="ProtNLM"/>
    </source>
</evidence>
<reference evidence="9 10" key="1">
    <citation type="journal article" date="2021" name="Nat. Commun.">
        <title>Genetic determinants of endophytism in the Arabidopsis root mycobiome.</title>
        <authorList>
            <person name="Mesny F."/>
            <person name="Miyauchi S."/>
            <person name="Thiergart T."/>
            <person name="Pickel B."/>
            <person name="Atanasova L."/>
            <person name="Karlsson M."/>
            <person name="Huettel B."/>
            <person name="Barry K.W."/>
            <person name="Haridas S."/>
            <person name="Chen C."/>
            <person name="Bauer D."/>
            <person name="Andreopoulos W."/>
            <person name="Pangilinan J."/>
            <person name="LaButti K."/>
            <person name="Riley R."/>
            <person name="Lipzen A."/>
            <person name="Clum A."/>
            <person name="Drula E."/>
            <person name="Henrissat B."/>
            <person name="Kohler A."/>
            <person name="Grigoriev I.V."/>
            <person name="Martin F.M."/>
            <person name="Hacquard S."/>
        </authorList>
    </citation>
    <scope>NUCLEOTIDE SEQUENCE [LARGE SCALE GENOMIC DNA]</scope>
    <source>
        <strain evidence="9 10">MPI-CAGE-CH-0241</strain>
    </source>
</reference>
<accession>A0A9P8WKR8</accession>
<name>A0A9P8WKR8_9HYPO</name>
<dbReference type="EMBL" id="JAGPYM010000001">
    <property type="protein sequence ID" value="KAH6899609.1"/>
    <property type="molecule type" value="Genomic_DNA"/>
</dbReference>
<evidence type="ECO:0000256" key="6">
    <source>
        <dbReference type="ARBA" id="ARBA00023125"/>
    </source>
</evidence>
<evidence type="ECO:0000256" key="2">
    <source>
        <dbReference type="ARBA" id="ARBA00022670"/>
    </source>
</evidence>
<feature type="region of interest" description="Disordered" evidence="8">
    <location>
        <begin position="278"/>
        <end position="378"/>
    </location>
</feature>
<evidence type="ECO:0000256" key="1">
    <source>
        <dbReference type="ARBA" id="ARBA00008136"/>
    </source>
</evidence>
<sequence>MCGRYALALRPSQIRQMFEEDDMPVDDAPNDEGDGAPRSSYNFAPGYHGIVYRADASGQASGPHSDNREQSNTETPGSGAVGTKYMLQSMKWGLVPSWTKRNPDYGTMLKTINCRSDSLSTPGGMWASMKARKRCIVVAQGFFEWLKVGPKEKTPHFTKREDGRLMCFAGLWDCVQYQDSDEKHYTYTIITTDSNKQLKFLHDRMPVILEPGSDDLKMWLDPSRKEWSRELQSLLKPFDGKLTVYPVMKGVGKVGNNSPSFVIPLDSKENKSNIANMFARAPKKDTTSKTEARKGQKAEDENGGMMDSKHPNEAQVVDEPSSQKRKASAISNSDHVSDASKRRDTSKISATENRHSKCKVKSTPVKGQKITQFFSKSQ</sequence>
<dbReference type="PANTHER" id="PTHR13604:SF0">
    <property type="entry name" value="ABASIC SITE PROCESSING PROTEIN HMCES"/>
    <property type="match status" value="1"/>
</dbReference>
<evidence type="ECO:0000256" key="3">
    <source>
        <dbReference type="ARBA" id="ARBA00022763"/>
    </source>
</evidence>
<dbReference type="Gene3D" id="3.90.1680.10">
    <property type="entry name" value="SOS response associated peptidase-like"/>
    <property type="match status" value="1"/>
</dbReference>
<evidence type="ECO:0000256" key="5">
    <source>
        <dbReference type="ARBA" id="ARBA00023124"/>
    </source>
</evidence>
<dbReference type="GO" id="GO:0008233">
    <property type="term" value="F:peptidase activity"/>
    <property type="evidence" value="ECO:0007669"/>
    <property type="project" value="UniProtKB-KW"/>
</dbReference>
<protein>
    <recommendedName>
        <fullName evidence="11">Embryonic stem cell-specific 5-hydroxymethylcytosine-binding protein</fullName>
    </recommendedName>
</protein>
<evidence type="ECO:0000313" key="10">
    <source>
        <dbReference type="Proteomes" id="UP000777438"/>
    </source>
</evidence>
<dbReference type="SUPFAM" id="SSF143081">
    <property type="entry name" value="BB1717-like"/>
    <property type="match status" value="1"/>
</dbReference>
<dbReference type="InterPro" id="IPR003738">
    <property type="entry name" value="SRAP"/>
</dbReference>
<dbReference type="Pfam" id="PF02586">
    <property type="entry name" value="SRAP"/>
    <property type="match status" value="1"/>
</dbReference>
<keyword evidence="3" id="KW-0227">DNA damage</keyword>
<evidence type="ECO:0000256" key="8">
    <source>
        <dbReference type="SAM" id="MobiDB-lite"/>
    </source>
</evidence>
<dbReference type="GO" id="GO:0003697">
    <property type="term" value="F:single-stranded DNA binding"/>
    <property type="evidence" value="ECO:0007669"/>
    <property type="project" value="InterPro"/>
</dbReference>
<comment type="caution">
    <text evidence="9">The sequence shown here is derived from an EMBL/GenBank/DDBJ whole genome shotgun (WGS) entry which is preliminary data.</text>
</comment>
<feature type="region of interest" description="Disordered" evidence="8">
    <location>
        <begin position="56"/>
        <end position="80"/>
    </location>
</feature>
<organism evidence="9 10">
    <name type="scientific">Thelonectria olida</name>
    <dbReference type="NCBI Taxonomy" id="1576542"/>
    <lineage>
        <taxon>Eukaryota</taxon>
        <taxon>Fungi</taxon>
        <taxon>Dikarya</taxon>
        <taxon>Ascomycota</taxon>
        <taxon>Pezizomycotina</taxon>
        <taxon>Sordariomycetes</taxon>
        <taxon>Hypocreomycetidae</taxon>
        <taxon>Hypocreales</taxon>
        <taxon>Nectriaceae</taxon>
        <taxon>Thelonectria</taxon>
    </lineage>
</organism>
<evidence type="ECO:0000313" key="9">
    <source>
        <dbReference type="EMBL" id="KAH6899609.1"/>
    </source>
</evidence>
<dbReference type="InterPro" id="IPR036590">
    <property type="entry name" value="SRAP-like"/>
</dbReference>
<keyword evidence="2" id="KW-0645">Protease</keyword>
<keyword evidence="7" id="KW-0456">Lyase</keyword>
<evidence type="ECO:0000256" key="7">
    <source>
        <dbReference type="ARBA" id="ARBA00023239"/>
    </source>
</evidence>
<dbReference type="GO" id="GO:0106300">
    <property type="term" value="P:protein-DNA covalent cross-linking repair"/>
    <property type="evidence" value="ECO:0007669"/>
    <property type="project" value="InterPro"/>
</dbReference>